<name>A0AC35GLJ5_9BILA</name>
<organism evidence="1 2">
    <name type="scientific">Panagrolaimus sp. PS1159</name>
    <dbReference type="NCBI Taxonomy" id="55785"/>
    <lineage>
        <taxon>Eukaryota</taxon>
        <taxon>Metazoa</taxon>
        <taxon>Ecdysozoa</taxon>
        <taxon>Nematoda</taxon>
        <taxon>Chromadorea</taxon>
        <taxon>Rhabditida</taxon>
        <taxon>Tylenchina</taxon>
        <taxon>Panagrolaimomorpha</taxon>
        <taxon>Panagrolaimoidea</taxon>
        <taxon>Panagrolaimidae</taxon>
        <taxon>Panagrolaimus</taxon>
    </lineage>
</organism>
<dbReference type="WBParaSite" id="PS1159_v2.g6332.t1">
    <property type="protein sequence ID" value="PS1159_v2.g6332.t1"/>
    <property type="gene ID" value="PS1159_v2.g6332"/>
</dbReference>
<evidence type="ECO:0000313" key="1">
    <source>
        <dbReference type="Proteomes" id="UP000887580"/>
    </source>
</evidence>
<accession>A0AC35GLJ5</accession>
<sequence>MNLVWFLLAIIFQICLAWISLFACKKKGLKKKTIGKTAKTDATTKDDEENPDDSDEEKKGKKKKNETKGKAKNVTAKNVKKGKAKKGETEITEDPDLRSRDDYGINTKDESMRHLTKK</sequence>
<evidence type="ECO:0000313" key="2">
    <source>
        <dbReference type="WBParaSite" id="PS1159_v2.g6332.t1"/>
    </source>
</evidence>
<proteinExistence type="predicted"/>
<dbReference type="Proteomes" id="UP000887580">
    <property type="component" value="Unplaced"/>
</dbReference>
<protein>
    <submittedName>
        <fullName evidence="2">Uncharacterized protein</fullName>
    </submittedName>
</protein>
<reference evidence="2" key="1">
    <citation type="submission" date="2022-11" db="UniProtKB">
        <authorList>
            <consortium name="WormBaseParasite"/>
        </authorList>
    </citation>
    <scope>IDENTIFICATION</scope>
</reference>